<keyword evidence="8" id="KW-1185">Reference proteome</keyword>
<dbReference type="Pfam" id="PF00069">
    <property type="entry name" value="Pkinase"/>
    <property type="match status" value="1"/>
</dbReference>
<dbReference type="CDD" id="cd14014">
    <property type="entry name" value="STKc_PknB_like"/>
    <property type="match status" value="1"/>
</dbReference>
<feature type="domain" description="Protein kinase" evidence="6">
    <location>
        <begin position="149"/>
        <end position="416"/>
    </location>
</feature>
<protein>
    <recommendedName>
        <fullName evidence="6">Protein kinase domain-containing protein</fullName>
    </recommendedName>
</protein>
<evidence type="ECO:0000313" key="7">
    <source>
        <dbReference type="EMBL" id="QJX00877.1"/>
    </source>
</evidence>
<dbReference type="GO" id="GO:0005524">
    <property type="term" value="F:ATP binding"/>
    <property type="evidence" value="ECO:0007669"/>
    <property type="project" value="UniProtKB-KW"/>
</dbReference>
<evidence type="ECO:0000256" key="1">
    <source>
        <dbReference type="ARBA" id="ARBA00022679"/>
    </source>
</evidence>
<evidence type="ECO:0000256" key="5">
    <source>
        <dbReference type="SAM" id="Phobius"/>
    </source>
</evidence>
<keyword evidence="5" id="KW-0812">Transmembrane</keyword>
<evidence type="ECO:0000256" key="2">
    <source>
        <dbReference type="ARBA" id="ARBA00022741"/>
    </source>
</evidence>
<dbReference type="PANTHER" id="PTHR43289">
    <property type="entry name" value="MITOGEN-ACTIVATED PROTEIN KINASE KINASE KINASE 20-RELATED"/>
    <property type="match status" value="1"/>
</dbReference>
<keyword evidence="2" id="KW-0547">Nucleotide-binding</keyword>
<dbReference type="RefSeq" id="WP_171475532.1">
    <property type="nucleotide sequence ID" value="NZ_CP053452.2"/>
</dbReference>
<keyword evidence="3" id="KW-0418">Kinase</keyword>
<dbReference type="Gene3D" id="1.10.510.10">
    <property type="entry name" value="Transferase(Phosphotransferase) domain 1"/>
    <property type="match status" value="1"/>
</dbReference>
<evidence type="ECO:0000256" key="4">
    <source>
        <dbReference type="ARBA" id="ARBA00022840"/>
    </source>
</evidence>
<accession>A0A6M5Z501</accession>
<keyword evidence="5" id="KW-1133">Transmembrane helix</keyword>
<gene>
    <name evidence="7" type="ORF">FTUN_8515</name>
</gene>
<dbReference type="PROSITE" id="PS50011">
    <property type="entry name" value="PROTEIN_KINASE_DOM"/>
    <property type="match status" value="1"/>
</dbReference>
<feature type="transmembrane region" description="Helical" evidence="5">
    <location>
        <begin position="501"/>
        <end position="519"/>
    </location>
</feature>
<dbReference type="AlphaFoldDB" id="A0A6M5Z501"/>
<reference evidence="8" key="1">
    <citation type="submission" date="2020-05" db="EMBL/GenBank/DDBJ databases">
        <title>Frigoriglobus tundricola gen. nov., sp. nov., a psychrotolerant cellulolytic planctomycete of the family Gemmataceae with two divergent copies of 16S rRNA gene.</title>
        <authorList>
            <person name="Kulichevskaya I.S."/>
            <person name="Ivanova A.A."/>
            <person name="Naumoff D.G."/>
            <person name="Beletsky A.V."/>
            <person name="Rijpstra W.I.C."/>
            <person name="Sinninghe Damste J.S."/>
            <person name="Mardanov A.V."/>
            <person name="Ravin N.V."/>
            <person name="Dedysh S.N."/>
        </authorList>
    </citation>
    <scope>NUCLEOTIDE SEQUENCE [LARGE SCALE GENOMIC DNA]</scope>
    <source>
        <strain evidence="8">PL17</strain>
    </source>
</reference>
<sequence>MKVFFQCVAEAVAENGVQGLASLVPGAEYAFRIAQGTFQRYRQRSKDAEIRAEVRELAESSFEQARVAAVEAARGVAGRAPIEDRVELELFLSQIPGAVRHSLKRPEDVSGRTVPPNYALASPEDVLKILPARPLRFRPGDPLPALPGWSLVEPLGSGGFGEVWLARHRTTSGLSGAVKFCHGEHARALRHESALITRVMRAGKHKGIVPLLNAHLEGETPWLLFDYVDGGDLGELIRAAARLAPAARVQRATEALRQLCDALAHCHRQEPAIVHRDLKPSNILHDRAGKRLMVTDFGIGSVAARTALDEERRGATTAAGRLASYMRGAHTPLYSSPQQRQGEPPDPRDDVHALGVIGYQLLTAQLEHGPGPDFAEYLKGTGASEALIGLVGRCVAHAPERRPVDASDLLARLKELPAAGGVPATPAPFPSPVSDSRPVARPVAVPVRPAEFAVDAARCVTLLSQTRAVVAQAHEYKRDRFVPDGEPEADPIPEDLPTWETVRNVLLGVLVLGVMMTLFGVAVRPFLYIGTLVVLVFSGWLWFVVRNSPYRLELERRRRAFVAARRDLRTAEGAWESVRCEFVARDRELRQAITDTVAEVRGLAAKYRADLERVREAAERAAYERHMRGQDVTRAEIPGIGESRKQLLVAAGIASAHHVSRSAVLAVDGFGPALANAVVAWRDEVSRRFRFDPARDVPLAQLDALAARFSQLQTTLLARAEGHLAELVGQEPRVKKELSALVPDIREAIAEFELRRANLRLMERGNRA</sequence>
<organism evidence="7 8">
    <name type="scientific">Frigoriglobus tundricola</name>
    <dbReference type="NCBI Taxonomy" id="2774151"/>
    <lineage>
        <taxon>Bacteria</taxon>
        <taxon>Pseudomonadati</taxon>
        <taxon>Planctomycetota</taxon>
        <taxon>Planctomycetia</taxon>
        <taxon>Gemmatales</taxon>
        <taxon>Gemmataceae</taxon>
        <taxon>Frigoriglobus</taxon>
    </lineage>
</organism>
<dbReference type="InterPro" id="IPR000719">
    <property type="entry name" value="Prot_kinase_dom"/>
</dbReference>
<evidence type="ECO:0000259" key="6">
    <source>
        <dbReference type="PROSITE" id="PS50011"/>
    </source>
</evidence>
<evidence type="ECO:0000256" key="3">
    <source>
        <dbReference type="ARBA" id="ARBA00022777"/>
    </source>
</evidence>
<dbReference type="Proteomes" id="UP000503447">
    <property type="component" value="Chromosome"/>
</dbReference>
<feature type="transmembrane region" description="Helical" evidence="5">
    <location>
        <begin position="526"/>
        <end position="545"/>
    </location>
</feature>
<dbReference type="GO" id="GO:0004674">
    <property type="term" value="F:protein serine/threonine kinase activity"/>
    <property type="evidence" value="ECO:0007669"/>
    <property type="project" value="TreeGrafter"/>
</dbReference>
<dbReference type="InterPro" id="IPR011009">
    <property type="entry name" value="Kinase-like_dom_sf"/>
</dbReference>
<name>A0A6M5Z501_9BACT</name>
<dbReference type="SMART" id="SM00220">
    <property type="entry name" value="S_TKc"/>
    <property type="match status" value="1"/>
</dbReference>
<evidence type="ECO:0000313" key="8">
    <source>
        <dbReference type="Proteomes" id="UP000503447"/>
    </source>
</evidence>
<keyword evidence="5" id="KW-0472">Membrane</keyword>
<dbReference type="SUPFAM" id="SSF56112">
    <property type="entry name" value="Protein kinase-like (PK-like)"/>
    <property type="match status" value="1"/>
</dbReference>
<dbReference type="KEGG" id="ftj:FTUN_8515"/>
<proteinExistence type="predicted"/>
<keyword evidence="4" id="KW-0067">ATP-binding</keyword>
<keyword evidence="1" id="KW-0808">Transferase</keyword>
<dbReference type="PANTHER" id="PTHR43289:SF6">
    <property type="entry name" value="SERINE_THREONINE-PROTEIN KINASE NEKL-3"/>
    <property type="match status" value="1"/>
</dbReference>
<dbReference type="EMBL" id="CP053452">
    <property type="protein sequence ID" value="QJX00877.1"/>
    <property type="molecule type" value="Genomic_DNA"/>
</dbReference>